<dbReference type="STRING" id="1244083.CSUNSWCD_2121"/>
<evidence type="ECO:0000313" key="3">
    <source>
        <dbReference type="Proteomes" id="UP000011939"/>
    </source>
</evidence>
<dbReference type="RefSeq" id="WP_009494939.1">
    <property type="nucleotide sequence ID" value="NZ_AMZQ01000008.1"/>
</dbReference>
<dbReference type="AlphaFoldDB" id="M5IR80"/>
<dbReference type="OrthoDB" id="5338103at2"/>
<dbReference type="Proteomes" id="UP000011939">
    <property type="component" value="Unassembled WGS sequence"/>
</dbReference>
<gene>
    <name evidence="2" type="ORF">CSUNSWCD_2121</name>
</gene>
<keyword evidence="1" id="KW-1133">Transmembrane helix</keyword>
<accession>M5IR80</accession>
<dbReference type="eggNOG" id="ENOG502ZZ9C">
    <property type="taxonomic scope" value="Bacteria"/>
</dbReference>
<feature type="transmembrane region" description="Helical" evidence="1">
    <location>
        <begin position="44"/>
        <end position="71"/>
    </location>
</feature>
<proteinExistence type="predicted"/>
<organism evidence="2 3">
    <name type="scientific">Campylobacter showae CSUNSWCD</name>
    <dbReference type="NCBI Taxonomy" id="1244083"/>
    <lineage>
        <taxon>Bacteria</taxon>
        <taxon>Pseudomonadati</taxon>
        <taxon>Campylobacterota</taxon>
        <taxon>Epsilonproteobacteria</taxon>
        <taxon>Campylobacterales</taxon>
        <taxon>Campylobacteraceae</taxon>
        <taxon>Campylobacter</taxon>
    </lineage>
</organism>
<sequence>MQIKRFIACAVLYLVVVGAIVYLFEGGSYELHLKFAFLGSDIEYTLNLPIAVWMILPPAILTIFCVLHMAYHGFKFYAFKRKISHDEKFYRDLGKEILLGLDTNKDFKTNFYKVPSQIARVLSPWDRYKEANIEGEELQNVLDTVRTVKNGEVADLKKFKLPKDNPLFIKNELNKIANLDGYYLETLKKPMGDQGEIVREARKKLINLGSLADIKKFAPDLDEKEIMTLIARFAKDEINLSNDEILELLNSDKISKDSFGISAATLKSKIAPDAVIGIFERLKNERQEAQEAYVYLLFEFEMLERAQEVLSGLEAGEYQNFRTLLYLRQNGKNVPTDLFFKHAHC</sequence>
<evidence type="ECO:0000256" key="1">
    <source>
        <dbReference type="SAM" id="Phobius"/>
    </source>
</evidence>
<name>M5IR80_9BACT</name>
<reference evidence="2 3" key="1">
    <citation type="journal article" date="2013" name="Genome Announc.">
        <title>Genome Sequence of Campylobacter showae UNSWCD, Isolated from a Patient with Crohn's Disease.</title>
        <authorList>
            <person name="Tay A.P."/>
            <person name="Kaakoush N.O."/>
            <person name="Deshpande N.P."/>
            <person name="Chen Z."/>
            <person name="Mitchell H."/>
            <person name="Wilkins M.R."/>
        </authorList>
    </citation>
    <scope>NUCLEOTIDE SEQUENCE [LARGE SCALE GENOMIC DNA]</scope>
    <source>
        <strain evidence="2 3">CSUNSWCD</strain>
    </source>
</reference>
<dbReference type="EMBL" id="AMZQ01000008">
    <property type="protein sequence ID" value="EKU10998.1"/>
    <property type="molecule type" value="Genomic_DNA"/>
</dbReference>
<feature type="transmembrane region" description="Helical" evidence="1">
    <location>
        <begin position="7"/>
        <end position="24"/>
    </location>
</feature>
<keyword evidence="1" id="KW-0812">Transmembrane</keyword>
<dbReference type="PATRIC" id="fig|1244083.3.peg.1364"/>
<protein>
    <submittedName>
        <fullName evidence="2">Putative membrane protein</fullName>
    </submittedName>
</protein>
<keyword evidence="1" id="KW-0472">Membrane</keyword>
<comment type="caution">
    <text evidence="2">The sequence shown here is derived from an EMBL/GenBank/DDBJ whole genome shotgun (WGS) entry which is preliminary data.</text>
</comment>
<evidence type="ECO:0000313" key="2">
    <source>
        <dbReference type="EMBL" id="EKU10998.1"/>
    </source>
</evidence>